<feature type="transmembrane region" description="Helical" evidence="2">
    <location>
        <begin position="38"/>
        <end position="63"/>
    </location>
</feature>
<comment type="caution">
    <text evidence="3">The sequence shown here is derived from an EMBL/GenBank/DDBJ whole genome shotgun (WGS) entry which is preliminary data.</text>
</comment>
<feature type="compositionally biased region" description="Low complexity" evidence="1">
    <location>
        <begin position="1"/>
        <end position="14"/>
    </location>
</feature>
<dbReference type="EMBL" id="WOGT01000003">
    <property type="protein sequence ID" value="MUN54852.1"/>
    <property type="molecule type" value="Genomic_DNA"/>
</dbReference>
<feature type="transmembrane region" description="Helical" evidence="2">
    <location>
        <begin position="75"/>
        <end position="97"/>
    </location>
</feature>
<keyword evidence="4" id="KW-1185">Reference proteome</keyword>
<evidence type="ECO:0000313" key="3">
    <source>
        <dbReference type="EMBL" id="MUN54852.1"/>
    </source>
</evidence>
<organism evidence="3 4">
    <name type="scientific">Rothia koreensis</name>
    <dbReference type="NCBI Taxonomy" id="592378"/>
    <lineage>
        <taxon>Bacteria</taxon>
        <taxon>Bacillati</taxon>
        <taxon>Actinomycetota</taxon>
        <taxon>Actinomycetes</taxon>
        <taxon>Micrococcales</taxon>
        <taxon>Micrococcaceae</taxon>
        <taxon>Rothia</taxon>
    </lineage>
</organism>
<gene>
    <name evidence="3" type="ORF">GMA10_06445</name>
</gene>
<keyword evidence="2" id="KW-1133">Transmembrane helix</keyword>
<feature type="region of interest" description="Disordered" evidence="1">
    <location>
        <begin position="1"/>
        <end position="32"/>
    </location>
</feature>
<dbReference type="AlphaFoldDB" id="A0A7K1LIV6"/>
<protein>
    <recommendedName>
        <fullName evidence="5">Multidrug ABC transporter ATPase</fullName>
    </recommendedName>
</protein>
<proteinExistence type="predicted"/>
<keyword evidence="2" id="KW-0812">Transmembrane</keyword>
<keyword evidence="2" id="KW-0472">Membrane</keyword>
<reference evidence="3 4" key="1">
    <citation type="submission" date="2019-12" db="EMBL/GenBank/DDBJ databases">
        <authorList>
            <person name="Li J."/>
            <person name="Shi Y."/>
            <person name="Xu G."/>
            <person name="Xiao D."/>
            <person name="Ran X."/>
        </authorList>
    </citation>
    <scope>NUCLEOTIDE SEQUENCE [LARGE SCALE GENOMIC DNA]</scope>
    <source>
        <strain evidence="3 4">JCM 15915</strain>
    </source>
</reference>
<evidence type="ECO:0008006" key="5">
    <source>
        <dbReference type="Google" id="ProtNLM"/>
    </source>
</evidence>
<name>A0A7K1LIV6_9MICC</name>
<evidence type="ECO:0000256" key="1">
    <source>
        <dbReference type="SAM" id="MobiDB-lite"/>
    </source>
</evidence>
<sequence length="103" mass="10930">MNNSSSPRANSPLSSDREATDDSMGVSQPGKGAAESGAFTWFAGLAAVIAVLCVVCGVVMLILKWSGFHPWSFLTQVPLICLPIAFVLLIVALVLAARRRRSL</sequence>
<dbReference type="Proteomes" id="UP000462152">
    <property type="component" value="Unassembled WGS sequence"/>
</dbReference>
<evidence type="ECO:0000256" key="2">
    <source>
        <dbReference type="SAM" id="Phobius"/>
    </source>
</evidence>
<dbReference type="RefSeq" id="WP_129314894.1">
    <property type="nucleotide sequence ID" value="NZ_CP197643.1"/>
</dbReference>
<evidence type="ECO:0000313" key="4">
    <source>
        <dbReference type="Proteomes" id="UP000462152"/>
    </source>
</evidence>
<accession>A0A7K1LIV6</accession>